<dbReference type="Gene3D" id="3.40.30.10">
    <property type="entry name" value="Glutaredoxin"/>
    <property type="match status" value="1"/>
</dbReference>
<dbReference type="InterPro" id="IPR036249">
    <property type="entry name" value="Thioredoxin-like_sf"/>
</dbReference>
<dbReference type="InterPro" id="IPR013766">
    <property type="entry name" value="Thioredoxin_domain"/>
</dbReference>
<evidence type="ECO:0000256" key="5">
    <source>
        <dbReference type="ARBA" id="ARBA00045246"/>
    </source>
</evidence>
<reference evidence="7" key="1">
    <citation type="submission" date="2021-01" db="EMBL/GenBank/DDBJ databases">
        <authorList>
            <person name="Corre E."/>
            <person name="Pelletier E."/>
            <person name="Niang G."/>
            <person name="Scheremetjew M."/>
            <person name="Finn R."/>
            <person name="Kale V."/>
            <person name="Holt S."/>
            <person name="Cochrane G."/>
            <person name="Meng A."/>
            <person name="Brown T."/>
            <person name="Cohen L."/>
        </authorList>
    </citation>
    <scope>NUCLEOTIDE SEQUENCE</scope>
    <source>
        <strain evidence="7">UTEX LB 985</strain>
    </source>
</reference>
<accession>A0A7S2JBK8</accession>
<proteinExistence type="predicted"/>
<feature type="domain" description="Thioredoxin" evidence="6">
    <location>
        <begin position="1"/>
        <end position="93"/>
    </location>
</feature>
<keyword evidence="4" id="KW-0472">Membrane</keyword>
<evidence type="ECO:0000259" key="6">
    <source>
        <dbReference type="PROSITE" id="PS51352"/>
    </source>
</evidence>
<sequence>MSAITPDDLWLLKFYAPWCGHCKRLAPVLDTVAAEVESVRFGKVDCTVEESLCKRWEVNGYPTVILTQGQNKWVYKGPRTAEGIKAVTSKMLRPAVHELSTVEELAEIHEGGRQVVFLQGRVGGQDTAAFDTVARNLQHSDHFYATDDLKLLDVLFAGKLESDSPPKPPFVVRLESGEAPQLYEAGATSASEAKALQSYVELKRTPTFSLLGDHNF</sequence>
<organism evidence="7">
    <name type="scientific">Haptolina brevifila</name>
    <dbReference type="NCBI Taxonomy" id="156173"/>
    <lineage>
        <taxon>Eukaryota</taxon>
        <taxon>Haptista</taxon>
        <taxon>Haptophyta</taxon>
        <taxon>Prymnesiophyceae</taxon>
        <taxon>Prymnesiales</taxon>
        <taxon>Prymnesiaceae</taxon>
        <taxon>Haptolina</taxon>
    </lineage>
</organism>
<evidence type="ECO:0000313" key="7">
    <source>
        <dbReference type="EMBL" id="CAD9543346.1"/>
    </source>
</evidence>
<dbReference type="GO" id="GO:0005789">
    <property type="term" value="C:endoplasmic reticulum membrane"/>
    <property type="evidence" value="ECO:0007669"/>
    <property type="project" value="UniProtKB-SubCell"/>
</dbReference>
<name>A0A7S2JBK8_9EUKA</name>
<dbReference type="PANTHER" id="PTHR46426:SF1">
    <property type="entry name" value="PROTEIN DISULFIDE-ISOMERASE TMX3"/>
    <property type="match status" value="1"/>
</dbReference>
<comment type="subcellular location">
    <subcellularLocation>
        <location evidence="1">Endoplasmic reticulum membrane</location>
        <topology evidence="1">Single-pass membrane protein</topology>
    </subcellularLocation>
</comment>
<evidence type="ECO:0000256" key="2">
    <source>
        <dbReference type="ARBA" id="ARBA00022692"/>
    </source>
</evidence>
<dbReference type="AlphaFoldDB" id="A0A7S2JBK8"/>
<dbReference type="InterPro" id="IPR052250">
    <property type="entry name" value="PDI_TMX3"/>
</dbReference>
<dbReference type="PROSITE" id="PS00194">
    <property type="entry name" value="THIOREDOXIN_1"/>
    <property type="match status" value="1"/>
</dbReference>
<dbReference type="CDD" id="cd02961">
    <property type="entry name" value="PDI_a_family"/>
    <property type="match status" value="1"/>
</dbReference>
<dbReference type="InterPro" id="IPR017937">
    <property type="entry name" value="Thioredoxin_CS"/>
</dbReference>
<gene>
    <name evidence="7" type="ORF">CBRE1094_LOCUS42325</name>
</gene>
<evidence type="ECO:0000256" key="3">
    <source>
        <dbReference type="ARBA" id="ARBA00022989"/>
    </source>
</evidence>
<dbReference type="EMBL" id="HBGU01077631">
    <property type="protein sequence ID" value="CAD9543346.1"/>
    <property type="molecule type" value="Transcribed_RNA"/>
</dbReference>
<dbReference type="SUPFAM" id="SSF52833">
    <property type="entry name" value="Thioredoxin-like"/>
    <property type="match status" value="1"/>
</dbReference>
<evidence type="ECO:0000256" key="4">
    <source>
        <dbReference type="ARBA" id="ARBA00023136"/>
    </source>
</evidence>
<evidence type="ECO:0000256" key="1">
    <source>
        <dbReference type="ARBA" id="ARBA00004389"/>
    </source>
</evidence>
<dbReference type="Pfam" id="PF00085">
    <property type="entry name" value="Thioredoxin"/>
    <property type="match status" value="1"/>
</dbReference>
<dbReference type="PROSITE" id="PS51352">
    <property type="entry name" value="THIOREDOXIN_2"/>
    <property type="match status" value="1"/>
</dbReference>
<comment type="function">
    <text evidence="5">Probable disulfide isomerase, which participates in the folding of proteins containing disulfide bonds. May act as a dithiol oxidase. Acts as a regulator of endoplasmic reticulum-mitochondria contact sites via its ability to regulate redox signals.</text>
</comment>
<protein>
    <recommendedName>
        <fullName evidence="6">Thioredoxin domain-containing protein</fullName>
    </recommendedName>
</protein>
<dbReference type="PANTHER" id="PTHR46426">
    <property type="entry name" value="PROTEIN DISULFIDE-ISOMERASE TMX3"/>
    <property type="match status" value="1"/>
</dbReference>
<keyword evidence="2" id="KW-0812">Transmembrane</keyword>
<keyword evidence="3" id="KW-1133">Transmembrane helix</keyword>
<dbReference type="PRINTS" id="PR00421">
    <property type="entry name" value="THIOREDOXIN"/>
</dbReference>